<feature type="transmembrane region" description="Helical" evidence="1">
    <location>
        <begin position="138"/>
        <end position="156"/>
    </location>
</feature>
<keyword evidence="1" id="KW-0472">Membrane</keyword>
<dbReference type="InterPro" id="IPR051311">
    <property type="entry name" value="DedA_domain"/>
</dbReference>
<dbReference type="AlphaFoldDB" id="A0A0C2JEZ6"/>
<name>A0A0C2JEZ6_9VIBR</name>
<sequence>MEHINELLNAMSPILAQYGYLALAVSISLEGIGIPMPGQSLMIAASILASRGVMNLPLVMVVSWLACFIGNTCGYLIGYYFEGWLDKKGYISGDKMKKLQVNIQKYGPICLVVSRFIEGMKQFMPLACGIAKMPRHEFLWGNALAATIWVAVFSLLSNVAFSHLHQISTFYTAHPFAVWAASALFFIGLIGLILRRKRSKKRNSTS</sequence>
<reference evidence="3 4" key="1">
    <citation type="submission" date="2014-11" db="EMBL/GenBank/DDBJ databases">
        <title>Draft Genome Sequence of Vibrio piscirenalis strains CECT 8603T and CECT 8604, two marine Gammaproteobacterium isolated from cultured gilthead sea bream (Sparus aurata).</title>
        <authorList>
            <person name="Arahal D.R."/>
            <person name="Rodrigo-Torres L."/>
            <person name="Lucena T."/>
            <person name="Pujalte M.J."/>
        </authorList>
    </citation>
    <scope>NUCLEOTIDE SEQUENCE [LARGE SCALE GENOMIC DNA]</scope>
    <source>
        <strain evidence="3 4">DCR 1-4-2</strain>
    </source>
</reference>
<dbReference type="InterPro" id="IPR032816">
    <property type="entry name" value="VTT_dom"/>
</dbReference>
<accession>A0A0C2JEZ6</accession>
<feature type="transmembrane region" description="Helical" evidence="1">
    <location>
        <begin position="176"/>
        <end position="194"/>
    </location>
</feature>
<dbReference type="GO" id="GO:0005886">
    <property type="term" value="C:plasma membrane"/>
    <property type="evidence" value="ECO:0007669"/>
    <property type="project" value="TreeGrafter"/>
</dbReference>
<keyword evidence="1" id="KW-0812">Transmembrane</keyword>
<dbReference type="PANTHER" id="PTHR42709">
    <property type="entry name" value="ALKALINE PHOSPHATASE LIKE PROTEIN"/>
    <property type="match status" value="1"/>
</dbReference>
<dbReference type="RefSeq" id="WP_040992436.1">
    <property type="nucleotide sequence ID" value="NZ_JTKH01000024.1"/>
</dbReference>
<feature type="domain" description="VTT" evidence="2">
    <location>
        <begin position="37"/>
        <end position="156"/>
    </location>
</feature>
<dbReference type="Proteomes" id="UP000031672">
    <property type="component" value="Unassembled WGS sequence"/>
</dbReference>
<evidence type="ECO:0000256" key="1">
    <source>
        <dbReference type="SAM" id="Phobius"/>
    </source>
</evidence>
<feature type="transmembrane region" description="Helical" evidence="1">
    <location>
        <begin position="56"/>
        <end position="81"/>
    </location>
</feature>
<proteinExistence type="predicted"/>
<evidence type="ECO:0000313" key="4">
    <source>
        <dbReference type="Proteomes" id="UP000031672"/>
    </source>
</evidence>
<accession>A0A0C2JJ11</accession>
<keyword evidence="4" id="KW-1185">Reference proteome</keyword>
<dbReference type="PANTHER" id="PTHR42709:SF2">
    <property type="entry name" value="INNER MEMBRANE PROTEIN YOHD"/>
    <property type="match status" value="1"/>
</dbReference>
<keyword evidence="1" id="KW-1133">Transmembrane helix</keyword>
<comment type="caution">
    <text evidence="3">The sequence shown here is derived from an EMBL/GenBank/DDBJ whole genome shotgun (WGS) entry which is preliminary data.</text>
</comment>
<organism evidence="3 4">
    <name type="scientific">Vibrio renipiscarius</name>
    <dbReference type="NCBI Taxonomy" id="1461322"/>
    <lineage>
        <taxon>Bacteria</taxon>
        <taxon>Pseudomonadati</taxon>
        <taxon>Pseudomonadota</taxon>
        <taxon>Gammaproteobacteria</taxon>
        <taxon>Vibrionales</taxon>
        <taxon>Vibrionaceae</taxon>
        <taxon>Vibrio</taxon>
    </lineage>
</organism>
<feature type="transmembrane region" description="Helical" evidence="1">
    <location>
        <begin position="20"/>
        <end position="44"/>
    </location>
</feature>
<evidence type="ECO:0000313" key="3">
    <source>
        <dbReference type="EMBL" id="KII76494.1"/>
    </source>
</evidence>
<protein>
    <submittedName>
        <fullName evidence="3">Membrane protein</fullName>
    </submittedName>
</protein>
<dbReference type="STRING" id="1461322.OJ16_17050"/>
<evidence type="ECO:0000259" key="2">
    <source>
        <dbReference type="Pfam" id="PF09335"/>
    </source>
</evidence>
<dbReference type="EMBL" id="JTKH01000024">
    <property type="protein sequence ID" value="KII76494.1"/>
    <property type="molecule type" value="Genomic_DNA"/>
</dbReference>
<gene>
    <name evidence="3" type="ORF">OJ16_17050</name>
</gene>
<dbReference type="Pfam" id="PF09335">
    <property type="entry name" value="VTT_dom"/>
    <property type="match status" value="1"/>
</dbReference>